<protein>
    <submittedName>
        <fullName evidence="3">Uncharacterized protein</fullName>
    </submittedName>
</protein>
<proteinExistence type="predicted"/>
<dbReference type="RefSeq" id="WP_109810580.1">
    <property type="nucleotide sequence ID" value="NZ_QGKU01000016.1"/>
</dbReference>
<evidence type="ECO:0000313" key="4">
    <source>
        <dbReference type="Proteomes" id="UP000245680"/>
    </source>
</evidence>
<keyword evidence="1" id="KW-0802">TPR repeat</keyword>
<comment type="caution">
    <text evidence="3">The sequence shown here is derived from an EMBL/GenBank/DDBJ whole genome shotgun (WGS) entry which is preliminary data.</text>
</comment>
<sequence length="227" mass="24116">MRALALATALCAALALAIGGGPAPFGRVLLAAGLPGLAAPLFDDPHWRGVALYRAGQPEQAAQAFRTARAHYNLGNAEARAGRYAAALEAYDRVIPAGDDDARANFDLVASYYAALGIDAGVLALFGRRNEGPQDDAPEGRGNGRASGSGDEVTNSGAMLGYAALISREQERVRRIFDDRFMVADARWLEQLSDVPGAYLAARIAHEHKRRARLGLSPPPPEEEALR</sequence>
<dbReference type="OrthoDB" id="5801125at2"/>
<dbReference type="InterPro" id="IPR019734">
    <property type="entry name" value="TPR_rpt"/>
</dbReference>
<evidence type="ECO:0000313" key="3">
    <source>
        <dbReference type="EMBL" id="PWR03809.1"/>
    </source>
</evidence>
<dbReference type="Proteomes" id="UP000245680">
    <property type="component" value="Unassembled WGS sequence"/>
</dbReference>
<dbReference type="AlphaFoldDB" id="A0A2V2LNJ4"/>
<feature type="repeat" description="TPR" evidence="1">
    <location>
        <begin position="68"/>
        <end position="101"/>
    </location>
</feature>
<dbReference type="PROSITE" id="PS50005">
    <property type="entry name" value="TPR"/>
    <property type="match status" value="1"/>
</dbReference>
<dbReference type="Gene3D" id="1.25.40.10">
    <property type="entry name" value="Tetratricopeptide repeat domain"/>
    <property type="match status" value="1"/>
</dbReference>
<dbReference type="SUPFAM" id="SSF48452">
    <property type="entry name" value="TPR-like"/>
    <property type="match status" value="1"/>
</dbReference>
<feature type="region of interest" description="Disordered" evidence="2">
    <location>
        <begin position="131"/>
        <end position="153"/>
    </location>
</feature>
<evidence type="ECO:0000256" key="2">
    <source>
        <dbReference type="SAM" id="MobiDB-lite"/>
    </source>
</evidence>
<name>A0A2V2LNJ4_9RHOB</name>
<dbReference type="EMBL" id="QGKU01000016">
    <property type="protein sequence ID" value="PWR03809.1"/>
    <property type="molecule type" value="Genomic_DNA"/>
</dbReference>
<keyword evidence="4" id="KW-1185">Reference proteome</keyword>
<dbReference type="InterPro" id="IPR011990">
    <property type="entry name" value="TPR-like_helical_dom_sf"/>
</dbReference>
<organism evidence="3 4">
    <name type="scientific">Meridianimarinicoccus roseus</name>
    <dbReference type="NCBI Taxonomy" id="2072018"/>
    <lineage>
        <taxon>Bacteria</taxon>
        <taxon>Pseudomonadati</taxon>
        <taxon>Pseudomonadota</taxon>
        <taxon>Alphaproteobacteria</taxon>
        <taxon>Rhodobacterales</taxon>
        <taxon>Paracoccaceae</taxon>
        <taxon>Meridianimarinicoccus</taxon>
    </lineage>
</organism>
<reference evidence="3 4" key="1">
    <citation type="submission" date="2018-05" db="EMBL/GenBank/DDBJ databases">
        <title>Rhodobacteraceae gen. nov., sp. nov. isolated from sea water.</title>
        <authorList>
            <person name="Ren Y."/>
        </authorList>
    </citation>
    <scope>NUCLEOTIDE SEQUENCE [LARGE SCALE GENOMIC DNA]</scope>
    <source>
        <strain evidence="3 4">TG-679</strain>
    </source>
</reference>
<accession>A0A2V2LNJ4</accession>
<dbReference type="SMART" id="SM00028">
    <property type="entry name" value="TPR"/>
    <property type="match status" value="1"/>
</dbReference>
<evidence type="ECO:0000256" key="1">
    <source>
        <dbReference type="PROSITE-ProRule" id="PRU00339"/>
    </source>
</evidence>
<gene>
    <name evidence="3" type="ORF">DKT77_04690</name>
</gene>